<gene>
    <name evidence="1" type="ORF">EJ03DRAFT_46857</name>
</gene>
<reference evidence="1" key="1">
    <citation type="journal article" date="2020" name="Stud. Mycol.">
        <title>101 Dothideomycetes genomes: a test case for predicting lifestyles and emergence of pathogens.</title>
        <authorList>
            <person name="Haridas S."/>
            <person name="Albert R."/>
            <person name="Binder M."/>
            <person name="Bloem J."/>
            <person name="Labutti K."/>
            <person name="Salamov A."/>
            <person name="Andreopoulos B."/>
            <person name="Baker S."/>
            <person name="Barry K."/>
            <person name="Bills G."/>
            <person name="Bluhm B."/>
            <person name="Cannon C."/>
            <person name="Castanera R."/>
            <person name="Culley D."/>
            <person name="Daum C."/>
            <person name="Ezra D."/>
            <person name="Gonzalez J."/>
            <person name="Henrissat B."/>
            <person name="Kuo A."/>
            <person name="Liang C."/>
            <person name="Lipzen A."/>
            <person name="Lutzoni F."/>
            <person name="Magnuson J."/>
            <person name="Mondo S."/>
            <person name="Nolan M."/>
            <person name="Ohm R."/>
            <person name="Pangilinan J."/>
            <person name="Park H.-J."/>
            <person name="Ramirez L."/>
            <person name="Alfaro M."/>
            <person name="Sun H."/>
            <person name="Tritt A."/>
            <person name="Yoshinaga Y."/>
            <person name="Zwiers L.-H."/>
            <person name="Turgeon B."/>
            <person name="Goodwin S."/>
            <person name="Spatafora J."/>
            <person name="Crous P."/>
            <person name="Grigoriev I."/>
        </authorList>
    </citation>
    <scope>NUCLEOTIDE SEQUENCE</scope>
    <source>
        <strain evidence="1">CBS 116005</strain>
    </source>
</reference>
<sequence length="182" mass="19833">MRRGVRGPSLRGTFLILQPASGPGVSDARRDLRRSVACPCKGCPLWQCGCTKPSDPDDNICSTPKSQLVILESPVACCSSCYTNDRSHCQRRPTATSWLRFSGRHRRDSQSGLRSDGTTMEPSCSRLPTLWRSVQILCLCRAQADTGSMNCAGRARSQSPDMANGRSYRPLAGRTSCCHGGH</sequence>
<accession>A0A6G1LEY8</accession>
<keyword evidence="2" id="KW-1185">Reference proteome</keyword>
<dbReference type="Proteomes" id="UP000799436">
    <property type="component" value="Unassembled WGS sequence"/>
</dbReference>
<protein>
    <submittedName>
        <fullName evidence="1">Uncharacterized protein</fullName>
    </submittedName>
</protein>
<evidence type="ECO:0000313" key="2">
    <source>
        <dbReference type="Proteomes" id="UP000799436"/>
    </source>
</evidence>
<name>A0A6G1LEY8_9PEZI</name>
<dbReference type="AlphaFoldDB" id="A0A6G1LEY8"/>
<organism evidence="1 2">
    <name type="scientific">Teratosphaeria nubilosa</name>
    <dbReference type="NCBI Taxonomy" id="161662"/>
    <lineage>
        <taxon>Eukaryota</taxon>
        <taxon>Fungi</taxon>
        <taxon>Dikarya</taxon>
        <taxon>Ascomycota</taxon>
        <taxon>Pezizomycotina</taxon>
        <taxon>Dothideomycetes</taxon>
        <taxon>Dothideomycetidae</taxon>
        <taxon>Mycosphaerellales</taxon>
        <taxon>Teratosphaeriaceae</taxon>
        <taxon>Teratosphaeria</taxon>
    </lineage>
</organism>
<proteinExistence type="predicted"/>
<dbReference type="EMBL" id="ML995821">
    <property type="protein sequence ID" value="KAF2771162.1"/>
    <property type="molecule type" value="Genomic_DNA"/>
</dbReference>
<evidence type="ECO:0000313" key="1">
    <source>
        <dbReference type="EMBL" id="KAF2771162.1"/>
    </source>
</evidence>